<dbReference type="InterPro" id="IPR011335">
    <property type="entry name" value="Restrct_endonuc-II-like"/>
</dbReference>
<protein>
    <submittedName>
        <fullName evidence="2">Uma2 family endonuclease</fullName>
    </submittedName>
</protein>
<sequence length="123" mass="14541">MPLSQKYIYTSEDYWNLPEGRRAELIDGQIYDIAPPGFKHQKIISQFSYRLNDYIRQNGGDCEVIPAPFAVNLDADDKNWVITEITGKKRRYAPVKRAYRDTAKRFVFIQILINTKRFYVCRQ</sequence>
<organism evidence="2 3">
    <name type="scientific">Candidatus Lachnoclostridium pullistercoris</name>
    <dbReference type="NCBI Taxonomy" id="2838632"/>
    <lineage>
        <taxon>Bacteria</taxon>
        <taxon>Bacillati</taxon>
        <taxon>Bacillota</taxon>
        <taxon>Clostridia</taxon>
        <taxon>Lachnospirales</taxon>
        <taxon>Lachnospiraceae</taxon>
    </lineage>
</organism>
<feature type="domain" description="Putative restriction endonuclease" evidence="1">
    <location>
        <begin position="12"/>
        <end position="74"/>
    </location>
</feature>
<dbReference type="SUPFAM" id="SSF52980">
    <property type="entry name" value="Restriction endonuclease-like"/>
    <property type="match status" value="1"/>
</dbReference>
<comment type="caution">
    <text evidence="2">The sequence shown here is derived from an EMBL/GenBank/DDBJ whole genome shotgun (WGS) entry which is preliminary data.</text>
</comment>
<dbReference type="Pfam" id="PF05685">
    <property type="entry name" value="Uma2"/>
    <property type="match status" value="1"/>
</dbReference>
<dbReference type="GO" id="GO:0004519">
    <property type="term" value="F:endonuclease activity"/>
    <property type="evidence" value="ECO:0007669"/>
    <property type="project" value="UniProtKB-KW"/>
</dbReference>
<dbReference type="InterPro" id="IPR008538">
    <property type="entry name" value="Uma2"/>
</dbReference>
<reference evidence="2" key="1">
    <citation type="journal article" date="2021" name="PeerJ">
        <title>Extensive microbial diversity within the chicken gut microbiome revealed by metagenomics and culture.</title>
        <authorList>
            <person name="Gilroy R."/>
            <person name="Ravi A."/>
            <person name="Getino M."/>
            <person name="Pursley I."/>
            <person name="Horton D.L."/>
            <person name="Alikhan N.F."/>
            <person name="Baker D."/>
            <person name="Gharbi K."/>
            <person name="Hall N."/>
            <person name="Watson M."/>
            <person name="Adriaenssens E.M."/>
            <person name="Foster-Nyarko E."/>
            <person name="Jarju S."/>
            <person name="Secka A."/>
            <person name="Antonio M."/>
            <person name="Oren A."/>
            <person name="Chaudhuri R.R."/>
            <person name="La Ragione R."/>
            <person name="Hildebrand F."/>
            <person name="Pallen M.J."/>
        </authorList>
    </citation>
    <scope>NUCLEOTIDE SEQUENCE</scope>
    <source>
        <strain evidence="2">CHK183-5548</strain>
    </source>
</reference>
<dbReference type="Proteomes" id="UP000823883">
    <property type="component" value="Unassembled WGS sequence"/>
</dbReference>
<dbReference type="AlphaFoldDB" id="A0A9D2T6X5"/>
<proteinExistence type="predicted"/>
<evidence type="ECO:0000313" key="3">
    <source>
        <dbReference type="Proteomes" id="UP000823883"/>
    </source>
</evidence>
<keyword evidence="2" id="KW-0540">Nuclease</keyword>
<accession>A0A9D2T6X5</accession>
<dbReference type="Gene3D" id="3.90.1570.10">
    <property type="entry name" value="tt1808, chain A"/>
    <property type="match status" value="1"/>
</dbReference>
<dbReference type="CDD" id="cd06260">
    <property type="entry name" value="DUF820-like"/>
    <property type="match status" value="1"/>
</dbReference>
<keyword evidence="2" id="KW-0255">Endonuclease</keyword>
<keyword evidence="2" id="KW-0378">Hydrolase</keyword>
<dbReference type="EMBL" id="DWWL01000047">
    <property type="protein sequence ID" value="HJC47894.1"/>
    <property type="molecule type" value="Genomic_DNA"/>
</dbReference>
<evidence type="ECO:0000313" key="2">
    <source>
        <dbReference type="EMBL" id="HJC47894.1"/>
    </source>
</evidence>
<dbReference type="InterPro" id="IPR012296">
    <property type="entry name" value="Nuclease_put_TT1808"/>
</dbReference>
<gene>
    <name evidence="2" type="ORF">IAA04_07570</name>
</gene>
<evidence type="ECO:0000259" key="1">
    <source>
        <dbReference type="Pfam" id="PF05685"/>
    </source>
</evidence>
<reference evidence="2" key="2">
    <citation type="submission" date="2021-04" db="EMBL/GenBank/DDBJ databases">
        <authorList>
            <person name="Gilroy R."/>
        </authorList>
    </citation>
    <scope>NUCLEOTIDE SEQUENCE</scope>
    <source>
        <strain evidence="2">CHK183-5548</strain>
    </source>
</reference>
<name>A0A9D2T6X5_9FIRM</name>